<reference evidence="2" key="1">
    <citation type="submission" date="2019-02" db="EMBL/GenBank/DDBJ databases">
        <authorList>
            <person name="Gruber-Vodicka R. H."/>
            <person name="Seah K. B. B."/>
        </authorList>
    </citation>
    <scope>NUCLEOTIDE SEQUENCE</scope>
    <source>
        <strain evidence="2">BECK_BZ125</strain>
    </source>
</reference>
<evidence type="ECO:0000256" key="1">
    <source>
        <dbReference type="SAM" id="Phobius"/>
    </source>
</evidence>
<protein>
    <submittedName>
        <fullName evidence="2">Uncharacterized protein</fullName>
    </submittedName>
</protein>
<dbReference type="EMBL" id="CAADFT010000090">
    <property type="protein sequence ID" value="VFK47670.1"/>
    <property type="molecule type" value="Genomic_DNA"/>
</dbReference>
<keyword evidence="1" id="KW-1133">Transmembrane helix</keyword>
<keyword evidence="1" id="KW-0812">Transmembrane</keyword>
<feature type="transmembrane region" description="Helical" evidence="1">
    <location>
        <begin position="12"/>
        <end position="33"/>
    </location>
</feature>
<gene>
    <name evidence="2" type="ORF">BECKTC1821E_GA0114239_10909</name>
</gene>
<evidence type="ECO:0000313" key="2">
    <source>
        <dbReference type="EMBL" id="VFK47670.1"/>
    </source>
</evidence>
<keyword evidence="1" id="KW-0472">Membrane</keyword>
<organism evidence="2">
    <name type="scientific">Candidatus Kentrum sp. TC</name>
    <dbReference type="NCBI Taxonomy" id="2126339"/>
    <lineage>
        <taxon>Bacteria</taxon>
        <taxon>Pseudomonadati</taxon>
        <taxon>Pseudomonadota</taxon>
        <taxon>Gammaproteobacteria</taxon>
        <taxon>Candidatus Kentrum</taxon>
    </lineage>
</organism>
<dbReference type="AlphaFoldDB" id="A0A450Z1J8"/>
<name>A0A450Z1J8_9GAMM</name>
<proteinExistence type="predicted"/>
<sequence length="375" mass="41545">MKNFISHEFAGNIELFVHLIFLLSFLFVAAFPLKAISQPNDAGLSNRCKESRYAKDCPETCVTECDNAASSSDITTCIDLLRAIRDGASDQPSCKQGSKPISIQKPILVEISEEKLRSLCIDPNFAKACPESCDRFCTGDNLTEDRIGICRQIIRALASGARDRGSCQRPTSNYTTCKGKVAKFFENFQVPPPPEGPLETVYEDRPGCATPLKKLLANFVCLRDESSNISYGVKELDSEGLSGIDDIERLCSLEQDELTYFTGLSERLIDSGKNLKREFETLESCREDLIAWNKQLKTACSNSDVANCTTLVENLAKAGRPMMSKITQLASEMEKNLDKVEQELGSIRFFRNASLDCPPPDLDGVLTLDQILYSP</sequence>
<accession>A0A450Z1J8</accession>